<comment type="similarity">
    <text evidence="1">Belongs to the LysR transcriptional regulatory family.</text>
</comment>
<dbReference type="Pfam" id="PF00126">
    <property type="entry name" value="HTH_1"/>
    <property type="match status" value="1"/>
</dbReference>
<evidence type="ECO:0000256" key="2">
    <source>
        <dbReference type="ARBA" id="ARBA00023015"/>
    </source>
</evidence>
<keyword evidence="4" id="KW-0804">Transcription</keyword>
<sequence length="293" mass="32942">MEFFQLRCFVTVATELNFSRAAQRLNMTQPPLSRQIQLLEHRLGVQLLTRSTRNVTLTAAGRAFFSEARDLLERAELAALSARRIAEGDIGTIALSFVPSAVYEFLPRVIADTHRLLPEVKISLSEMNSFEQYEAIRARQVDLGIVRSPVQQDDIAFEFLAREPFVLAMPRQHRLADGADVQLSDLHNEAFIMYSHSAYQPFNELLTGLFRTSRVQPQLVQSLGSTLTILALVNTGMGMALVPRSAAAIKFDQVLYKPVELGEGVHSELFLIWRHDNDNPALLRLLADIRQAV</sequence>
<dbReference type="SUPFAM" id="SSF46785">
    <property type="entry name" value="Winged helix' DNA-binding domain"/>
    <property type="match status" value="1"/>
</dbReference>
<dbReference type="FunFam" id="1.10.10.10:FF:000001">
    <property type="entry name" value="LysR family transcriptional regulator"/>
    <property type="match status" value="1"/>
</dbReference>
<reference evidence="6 7" key="1">
    <citation type="submission" date="2018-02" db="EMBL/GenBank/DDBJ databases">
        <title>novel marine gammaproteobacteria from coastal saline agro ecosystem.</title>
        <authorList>
            <person name="Krishnan R."/>
            <person name="Ramesh Kumar N."/>
        </authorList>
    </citation>
    <scope>NUCLEOTIDE SEQUENCE [LARGE SCALE GENOMIC DNA]</scope>
    <source>
        <strain evidence="6 7">228</strain>
    </source>
</reference>
<evidence type="ECO:0000313" key="6">
    <source>
        <dbReference type="EMBL" id="PPC76179.1"/>
    </source>
</evidence>
<dbReference type="GO" id="GO:0003677">
    <property type="term" value="F:DNA binding"/>
    <property type="evidence" value="ECO:0007669"/>
    <property type="project" value="UniProtKB-KW"/>
</dbReference>
<dbReference type="AlphaFoldDB" id="A0A2S5KNS0"/>
<proteinExistence type="inferred from homology"/>
<dbReference type="GO" id="GO:0003700">
    <property type="term" value="F:DNA-binding transcription factor activity"/>
    <property type="evidence" value="ECO:0007669"/>
    <property type="project" value="InterPro"/>
</dbReference>
<dbReference type="Pfam" id="PF03466">
    <property type="entry name" value="LysR_substrate"/>
    <property type="match status" value="1"/>
</dbReference>
<dbReference type="SUPFAM" id="SSF53850">
    <property type="entry name" value="Periplasmic binding protein-like II"/>
    <property type="match status" value="1"/>
</dbReference>
<dbReference type="OrthoDB" id="5289754at2"/>
<dbReference type="InterPro" id="IPR036388">
    <property type="entry name" value="WH-like_DNA-bd_sf"/>
</dbReference>
<dbReference type="InterPro" id="IPR000847">
    <property type="entry name" value="LysR_HTH_N"/>
</dbReference>
<dbReference type="GO" id="GO:0032993">
    <property type="term" value="C:protein-DNA complex"/>
    <property type="evidence" value="ECO:0007669"/>
    <property type="project" value="TreeGrafter"/>
</dbReference>
<comment type="caution">
    <text evidence="6">The sequence shown here is derived from an EMBL/GenBank/DDBJ whole genome shotgun (WGS) entry which is preliminary data.</text>
</comment>
<dbReference type="PROSITE" id="PS50931">
    <property type="entry name" value="HTH_LYSR"/>
    <property type="match status" value="1"/>
</dbReference>
<dbReference type="EMBL" id="PRLP01000056">
    <property type="protein sequence ID" value="PPC76179.1"/>
    <property type="molecule type" value="Genomic_DNA"/>
</dbReference>
<feature type="domain" description="HTH lysR-type" evidence="5">
    <location>
        <begin position="1"/>
        <end position="58"/>
    </location>
</feature>
<evidence type="ECO:0000313" key="7">
    <source>
        <dbReference type="Proteomes" id="UP000238196"/>
    </source>
</evidence>
<evidence type="ECO:0000259" key="5">
    <source>
        <dbReference type="PROSITE" id="PS50931"/>
    </source>
</evidence>
<organism evidence="6 7">
    <name type="scientific">Proteobacteria bacterium 228</name>
    <dbReference type="NCBI Taxonomy" id="2083153"/>
    <lineage>
        <taxon>Bacteria</taxon>
        <taxon>Pseudomonadati</taxon>
        <taxon>Pseudomonadota</taxon>
    </lineage>
</organism>
<dbReference type="Proteomes" id="UP000238196">
    <property type="component" value="Unassembled WGS sequence"/>
</dbReference>
<dbReference type="Gene3D" id="3.40.190.10">
    <property type="entry name" value="Periplasmic binding protein-like II"/>
    <property type="match status" value="2"/>
</dbReference>
<name>A0A2S5KNS0_9PROT</name>
<dbReference type="PRINTS" id="PR00039">
    <property type="entry name" value="HTHLYSR"/>
</dbReference>
<keyword evidence="2" id="KW-0805">Transcription regulation</keyword>
<dbReference type="PANTHER" id="PTHR30346:SF0">
    <property type="entry name" value="HCA OPERON TRANSCRIPTIONAL ACTIVATOR HCAR"/>
    <property type="match status" value="1"/>
</dbReference>
<evidence type="ECO:0000256" key="1">
    <source>
        <dbReference type="ARBA" id="ARBA00009437"/>
    </source>
</evidence>
<dbReference type="PANTHER" id="PTHR30346">
    <property type="entry name" value="TRANSCRIPTIONAL DUAL REGULATOR HCAR-RELATED"/>
    <property type="match status" value="1"/>
</dbReference>
<protein>
    <submittedName>
        <fullName evidence="6">LysR family transcriptional regulator</fullName>
    </submittedName>
</protein>
<dbReference type="InterPro" id="IPR005119">
    <property type="entry name" value="LysR_subst-bd"/>
</dbReference>
<gene>
    <name evidence="6" type="ORF">C4K68_16760</name>
</gene>
<accession>A0A2S5KNS0</accession>
<dbReference type="InterPro" id="IPR036390">
    <property type="entry name" value="WH_DNA-bd_sf"/>
</dbReference>
<keyword evidence="3" id="KW-0238">DNA-binding</keyword>
<evidence type="ECO:0000256" key="4">
    <source>
        <dbReference type="ARBA" id="ARBA00023163"/>
    </source>
</evidence>
<dbReference type="Gene3D" id="1.10.10.10">
    <property type="entry name" value="Winged helix-like DNA-binding domain superfamily/Winged helix DNA-binding domain"/>
    <property type="match status" value="1"/>
</dbReference>
<evidence type="ECO:0000256" key="3">
    <source>
        <dbReference type="ARBA" id="ARBA00023125"/>
    </source>
</evidence>